<accession>A0A840S5K2</accession>
<dbReference type="EMBL" id="JACHHO010000003">
    <property type="protein sequence ID" value="MBB5204983.1"/>
    <property type="molecule type" value="Genomic_DNA"/>
</dbReference>
<dbReference type="RefSeq" id="WP_138854990.1">
    <property type="nucleotide sequence ID" value="NZ_CP040709.1"/>
</dbReference>
<dbReference type="AlphaFoldDB" id="A0A840S5K2"/>
<gene>
    <name evidence="2" type="ORF">HNQ51_002302</name>
</gene>
<evidence type="ECO:0000256" key="1">
    <source>
        <dbReference type="SAM" id="MobiDB-lite"/>
    </source>
</evidence>
<keyword evidence="3" id="KW-1185">Reference proteome</keyword>
<comment type="caution">
    <text evidence="2">The sequence shown here is derived from an EMBL/GenBank/DDBJ whole genome shotgun (WGS) entry which is preliminary data.</text>
</comment>
<reference evidence="2 3" key="1">
    <citation type="submission" date="2020-08" db="EMBL/GenBank/DDBJ databases">
        <title>Genomic Encyclopedia of Type Strains, Phase IV (KMG-IV): sequencing the most valuable type-strain genomes for metagenomic binning, comparative biology and taxonomic classification.</title>
        <authorList>
            <person name="Goeker M."/>
        </authorList>
    </citation>
    <scope>NUCLEOTIDE SEQUENCE [LARGE SCALE GENOMIC DNA]</scope>
    <source>
        <strain evidence="2 3">DSM 23958</strain>
    </source>
</reference>
<feature type="region of interest" description="Disordered" evidence="1">
    <location>
        <begin position="94"/>
        <end position="113"/>
    </location>
</feature>
<organism evidence="2 3">
    <name type="scientific">Inhella inkyongensis</name>
    <dbReference type="NCBI Taxonomy" id="392593"/>
    <lineage>
        <taxon>Bacteria</taxon>
        <taxon>Pseudomonadati</taxon>
        <taxon>Pseudomonadota</taxon>
        <taxon>Betaproteobacteria</taxon>
        <taxon>Burkholderiales</taxon>
        <taxon>Sphaerotilaceae</taxon>
        <taxon>Inhella</taxon>
    </lineage>
</organism>
<evidence type="ECO:0000313" key="3">
    <source>
        <dbReference type="Proteomes" id="UP000554837"/>
    </source>
</evidence>
<proteinExistence type="predicted"/>
<protein>
    <submittedName>
        <fullName evidence="2">Uncharacterized protein</fullName>
    </submittedName>
</protein>
<sequence length="113" mass="12457">MHRLFGHDVGGNDPWQHLMVNGAFNRDACARLLNDYISEDEVVIFIDSQHAVHCRKLEAPTHIESFMKIRRVKVANLAFTAKVVIDPIGVGQGSKRANHSLQPTRASSAGLVG</sequence>
<evidence type="ECO:0000313" key="2">
    <source>
        <dbReference type="EMBL" id="MBB5204983.1"/>
    </source>
</evidence>
<name>A0A840S5K2_9BURK</name>
<dbReference type="Proteomes" id="UP000554837">
    <property type="component" value="Unassembled WGS sequence"/>
</dbReference>